<dbReference type="Proteomes" id="UP001152049">
    <property type="component" value="Unassembled WGS sequence"/>
</dbReference>
<gene>
    <name evidence="2" type="ORF">NW762_011097</name>
</gene>
<evidence type="ECO:0000313" key="3">
    <source>
        <dbReference type="Proteomes" id="UP001152049"/>
    </source>
</evidence>
<name>A0A9W8RQN2_9HYPO</name>
<feature type="region of interest" description="Disordered" evidence="1">
    <location>
        <begin position="1"/>
        <end position="20"/>
    </location>
</feature>
<comment type="caution">
    <text evidence="2">The sequence shown here is derived from an EMBL/GenBank/DDBJ whole genome shotgun (WGS) entry which is preliminary data.</text>
</comment>
<evidence type="ECO:0000256" key="1">
    <source>
        <dbReference type="SAM" id="MobiDB-lite"/>
    </source>
</evidence>
<evidence type="ECO:0008006" key="4">
    <source>
        <dbReference type="Google" id="ProtNLM"/>
    </source>
</evidence>
<proteinExistence type="predicted"/>
<keyword evidence="3" id="KW-1185">Reference proteome</keyword>
<dbReference type="EMBL" id="JAOQAZ010000026">
    <property type="protein sequence ID" value="KAJ4252496.1"/>
    <property type="molecule type" value="Genomic_DNA"/>
</dbReference>
<evidence type="ECO:0000313" key="2">
    <source>
        <dbReference type="EMBL" id="KAJ4252496.1"/>
    </source>
</evidence>
<reference evidence="2" key="1">
    <citation type="submission" date="2022-09" db="EMBL/GenBank/DDBJ databases">
        <title>Fusarium specimens isolated from Avocado Roots.</title>
        <authorList>
            <person name="Stajich J."/>
            <person name="Roper C."/>
            <person name="Heimlech-Rivalta G."/>
        </authorList>
    </citation>
    <scope>NUCLEOTIDE SEQUENCE</scope>
    <source>
        <strain evidence="2">CF00136</strain>
    </source>
</reference>
<accession>A0A9W8RQN2</accession>
<dbReference type="AlphaFoldDB" id="A0A9W8RQN2"/>
<organism evidence="2 3">
    <name type="scientific">Fusarium torreyae</name>
    <dbReference type="NCBI Taxonomy" id="1237075"/>
    <lineage>
        <taxon>Eukaryota</taxon>
        <taxon>Fungi</taxon>
        <taxon>Dikarya</taxon>
        <taxon>Ascomycota</taxon>
        <taxon>Pezizomycotina</taxon>
        <taxon>Sordariomycetes</taxon>
        <taxon>Hypocreomycetidae</taxon>
        <taxon>Hypocreales</taxon>
        <taxon>Nectriaceae</taxon>
        <taxon>Fusarium</taxon>
    </lineage>
</organism>
<protein>
    <recommendedName>
        <fullName evidence="4">Major facilitator superfamily (MFS) profile domain-containing protein</fullName>
    </recommendedName>
</protein>
<dbReference type="OrthoDB" id="2585655at2759"/>
<sequence>MEKPEVEHLSNDEKSDAPRVVDKFPPEARAEAGVLLEVERAEGTSLRLAEDGHTVLLPQPTDNPSDPLNWSSRKKHLILLVAAWAALTSDFTSAAGSAPVILQAAEWHTSPNSVNHNNSINVLMM</sequence>